<keyword evidence="10" id="KW-1185">Reference proteome</keyword>
<dbReference type="Proteomes" id="UP000827721">
    <property type="component" value="Unassembled WGS sequence"/>
</dbReference>
<keyword evidence="6" id="KW-0472">Membrane</keyword>
<feature type="region of interest" description="Disordered" evidence="8">
    <location>
        <begin position="262"/>
        <end position="297"/>
    </location>
</feature>
<sequence length="297" mass="32973">MYKLNREQELPPVDMFVTTADPVLEPPIITVNTVLSLMALDYPANKLACYVSDDGCSPLNFYALVEASKLAKLWVPFCKKYNVKVRAPFKYFPNESVLSSTGAHDSWEFHQDWKKMKEEYEGLRRNIEDAATRSAAFGFDLAGELAVFSNIEPRNHTAIVKRRGTAGLGLDDEVFRRKTKGWECKDVWGSIVGVDSGAMKMAREYEVMSICSVSKADVHNVSNDGPTKKIELGEDLGQTGCNHANGLGENFGDNLGDSLGCVESPSRPKVRRWKSGPACKTKRRLSPKSLEDNGGKR</sequence>
<evidence type="ECO:0000256" key="7">
    <source>
        <dbReference type="ARBA" id="ARBA00023316"/>
    </source>
</evidence>
<evidence type="ECO:0008006" key="11">
    <source>
        <dbReference type="Google" id="ProtNLM"/>
    </source>
</evidence>
<keyword evidence="4" id="KW-0812">Transmembrane</keyword>
<evidence type="ECO:0000256" key="4">
    <source>
        <dbReference type="ARBA" id="ARBA00022692"/>
    </source>
</evidence>
<dbReference type="Pfam" id="PF03552">
    <property type="entry name" value="Cellulose_synt"/>
    <property type="match status" value="1"/>
</dbReference>
<feature type="compositionally biased region" description="Basic residues" evidence="8">
    <location>
        <begin position="268"/>
        <end position="286"/>
    </location>
</feature>
<name>A0ABQ8IJA3_9ROSI</name>
<keyword evidence="2" id="KW-0328">Glycosyltransferase</keyword>
<evidence type="ECO:0000256" key="5">
    <source>
        <dbReference type="ARBA" id="ARBA00022989"/>
    </source>
</evidence>
<dbReference type="EMBL" id="JAFEMO010000001">
    <property type="protein sequence ID" value="KAH7576720.1"/>
    <property type="molecule type" value="Genomic_DNA"/>
</dbReference>
<organism evidence="9 10">
    <name type="scientific">Xanthoceras sorbifolium</name>
    <dbReference type="NCBI Taxonomy" id="99658"/>
    <lineage>
        <taxon>Eukaryota</taxon>
        <taxon>Viridiplantae</taxon>
        <taxon>Streptophyta</taxon>
        <taxon>Embryophyta</taxon>
        <taxon>Tracheophyta</taxon>
        <taxon>Spermatophyta</taxon>
        <taxon>Magnoliopsida</taxon>
        <taxon>eudicotyledons</taxon>
        <taxon>Gunneridae</taxon>
        <taxon>Pentapetalae</taxon>
        <taxon>rosids</taxon>
        <taxon>malvids</taxon>
        <taxon>Sapindales</taxon>
        <taxon>Sapindaceae</taxon>
        <taxon>Xanthoceroideae</taxon>
        <taxon>Xanthoceras</taxon>
    </lineage>
</organism>
<evidence type="ECO:0000256" key="1">
    <source>
        <dbReference type="ARBA" id="ARBA00004308"/>
    </source>
</evidence>
<protein>
    <recommendedName>
        <fullName evidence="11">Cellulose synthase</fullName>
    </recommendedName>
</protein>
<evidence type="ECO:0000256" key="3">
    <source>
        <dbReference type="ARBA" id="ARBA00022679"/>
    </source>
</evidence>
<reference evidence="9 10" key="1">
    <citation type="submission" date="2021-02" db="EMBL/GenBank/DDBJ databases">
        <title>Plant Genome Project.</title>
        <authorList>
            <person name="Zhang R.-G."/>
        </authorList>
    </citation>
    <scope>NUCLEOTIDE SEQUENCE [LARGE SCALE GENOMIC DNA]</scope>
    <source>
        <tissue evidence="9">Leaves</tissue>
    </source>
</reference>
<dbReference type="InterPro" id="IPR005150">
    <property type="entry name" value="Cellulose_synth"/>
</dbReference>
<keyword evidence="7" id="KW-0961">Cell wall biogenesis/degradation</keyword>
<evidence type="ECO:0000256" key="2">
    <source>
        <dbReference type="ARBA" id="ARBA00022676"/>
    </source>
</evidence>
<comment type="subcellular location">
    <subcellularLocation>
        <location evidence="1">Endomembrane system</location>
    </subcellularLocation>
</comment>
<proteinExistence type="predicted"/>
<dbReference type="PANTHER" id="PTHR13301">
    <property type="entry name" value="X-BOX TRANSCRIPTION FACTOR-RELATED"/>
    <property type="match status" value="1"/>
</dbReference>
<evidence type="ECO:0000256" key="8">
    <source>
        <dbReference type="SAM" id="MobiDB-lite"/>
    </source>
</evidence>
<keyword evidence="5" id="KW-1133">Transmembrane helix</keyword>
<evidence type="ECO:0000313" key="9">
    <source>
        <dbReference type="EMBL" id="KAH7576720.1"/>
    </source>
</evidence>
<accession>A0ABQ8IJA3</accession>
<evidence type="ECO:0000256" key="6">
    <source>
        <dbReference type="ARBA" id="ARBA00023136"/>
    </source>
</evidence>
<evidence type="ECO:0000313" key="10">
    <source>
        <dbReference type="Proteomes" id="UP000827721"/>
    </source>
</evidence>
<keyword evidence="3" id="KW-0808">Transferase</keyword>
<gene>
    <name evidence="9" type="ORF">JRO89_XS01G0135700</name>
</gene>
<comment type="caution">
    <text evidence="9">The sequence shown here is derived from an EMBL/GenBank/DDBJ whole genome shotgun (WGS) entry which is preliminary data.</text>
</comment>